<evidence type="ECO:0000259" key="1">
    <source>
        <dbReference type="Pfam" id="PF11396"/>
    </source>
</evidence>
<dbReference type="Proteomes" id="UP000293162">
    <property type="component" value="Unassembled WGS sequence"/>
</dbReference>
<dbReference type="InterPro" id="IPR021533">
    <property type="entry name" value="PepSY-like"/>
</dbReference>
<dbReference type="SUPFAM" id="SSF160574">
    <property type="entry name" value="BT0923-like"/>
    <property type="match status" value="3"/>
</dbReference>
<sequence length="488" mass="54677">MYKPIEGFNAKMKKLYIYVLLIGCIMSACDSVKDLQPVFNPGEAVPKTAVNAIKQEFPEATQIKFSTLERDKLWESNFQYKVDRMSAIVNNIGKITETYKITNGIQLPENAKTYISTNFPGAVIKNVCQQLAPNNSTVIGYKVIITLAEGKDIAVIFDATGTLIMIASNDRPGPGGGPGGMGGPPKIYFIEQKDLPEAIKAYLSEKHKDYTFVKAAVSIQGGNKLYSVVVTKDLSTFEYLFDEKGNVLRSGTLGLTVPFNRLEYKPLLLNGLPQFIKDFLNHSFSEWTYENGITFSQNGQLEGYFILVTSGKKQFSIQSDTQGTYIGGRQVCGPIGASSGKYEIKTIQPKDLPEFVTNFLANRYREFTYIQTSLITDKDRKIYWVAIVKENFAISLSFDDKGNVLNAFENLLKFDNGKMIKKYMKDTDIPDQIKGYFNTFYTGWGFQAGIMHYVDNQLFSYIIVIKVGSEFYILSFDANGNFVAARKG</sequence>
<protein>
    <recommendedName>
        <fullName evidence="1">Putative beta-lactamase-inhibitor-like PepSY-like domain-containing protein</fullName>
    </recommendedName>
</protein>
<feature type="domain" description="Putative beta-lactamase-inhibitor-like PepSY-like" evidence="1">
    <location>
        <begin position="346"/>
        <end position="405"/>
    </location>
</feature>
<dbReference type="PROSITE" id="PS51257">
    <property type="entry name" value="PROKAR_LIPOPROTEIN"/>
    <property type="match status" value="1"/>
</dbReference>
<dbReference type="AlphaFoldDB" id="A0A4Q5M007"/>
<feature type="domain" description="Putative beta-lactamase-inhibitor-like PepSY-like" evidence="1">
    <location>
        <begin position="190"/>
        <end position="248"/>
    </location>
</feature>
<keyword evidence="3" id="KW-1185">Reference proteome</keyword>
<comment type="caution">
    <text evidence="2">The sequence shown here is derived from an EMBL/GenBank/DDBJ whole genome shotgun (WGS) entry which is preliminary data.</text>
</comment>
<accession>A0A4Q5M007</accession>
<evidence type="ECO:0000313" key="3">
    <source>
        <dbReference type="Proteomes" id="UP000293162"/>
    </source>
</evidence>
<name>A0A4Q5M007_9BACT</name>
<dbReference type="EMBL" id="SEWF01000014">
    <property type="protein sequence ID" value="RYU95494.1"/>
    <property type="molecule type" value="Genomic_DNA"/>
</dbReference>
<evidence type="ECO:0000313" key="2">
    <source>
        <dbReference type="EMBL" id="RYU95494.1"/>
    </source>
</evidence>
<gene>
    <name evidence="2" type="ORF">EWM59_11395</name>
</gene>
<organism evidence="2 3">
    <name type="scientific">Emticicia agri</name>
    <dbReference type="NCBI Taxonomy" id="2492393"/>
    <lineage>
        <taxon>Bacteria</taxon>
        <taxon>Pseudomonadati</taxon>
        <taxon>Bacteroidota</taxon>
        <taxon>Cytophagia</taxon>
        <taxon>Cytophagales</taxon>
        <taxon>Leadbetterellaceae</taxon>
        <taxon>Emticicia</taxon>
    </lineage>
</organism>
<dbReference type="Pfam" id="PF11396">
    <property type="entry name" value="PepSY_like"/>
    <property type="match status" value="2"/>
</dbReference>
<dbReference type="OrthoDB" id="940539at2"/>
<proteinExistence type="predicted"/>
<reference evidence="2 3" key="1">
    <citation type="submission" date="2019-02" db="EMBL/GenBank/DDBJ databases">
        <title>Bacterial novel species Emticicia sp. 17J42-9 isolated from soil.</title>
        <authorList>
            <person name="Jung H.-Y."/>
        </authorList>
    </citation>
    <scope>NUCLEOTIDE SEQUENCE [LARGE SCALE GENOMIC DNA]</scope>
    <source>
        <strain evidence="2 3">17J42-9</strain>
    </source>
</reference>
<dbReference type="Gene3D" id="3.40.1420.30">
    <property type="match status" value="1"/>
</dbReference>